<evidence type="ECO:0000256" key="1">
    <source>
        <dbReference type="SAM" id="MobiDB-lite"/>
    </source>
</evidence>
<feature type="region of interest" description="Disordered" evidence="1">
    <location>
        <begin position="1"/>
        <end position="61"/>
    </location>
</feature>
<keyword evidence="2" id="KW-1133">Transmembrane helix</keyword>
<dbReference type="Proteomes" id="UP000664209">
    <property type="component" value="Unassembled WGS sequence"/>
</dbReference>
<comment type="caution">
    <text evidence="3">The sequence shown here is derived from an EMBL/GenBank/DDBJ whole genome shotgun (WGS) entry which is preliminary data.</text>
</comment>
<evidence type="ECO:0000256" key="2">
    <source>
        <dbReference type="SAM" id="Phobius"/>
    </source>
</evidence>
<keyword evidence="2" id="KW-0472">Membrane</keyword>
<keyword evidence="4" id="KW-1185">Reference proteome</keyword>
<name>A0A939LSM8_9CELL</name>
<dbReference type="RefSeq" id="WP_208055603.1">
    <property type="nucleotide sequence ID" value="NZ_JAGEMK010000003.1"/>
</dbReference>
<organism evidence="3 4">
    <name type="scientific">Actinotalea soli</name>
    <dbReference type="NCBI Taxonomy" id="2819234"/>
    <lineage>
        <taxon>Bacteria</taxon>
        <taxon>Bacillati</taxon>
        <taxon>Actinomycetota</taxon>
        <taxon>Actinomycetes</taxon>
        <taxon>Micrococcales</taxon>
        <taxon>Cellulomonadaceae</taxon>
        <taxon>Actinotalea</taxon>
    </lineage>
</organism>
<protein>
    <submittedName>
        <fullName evidence="3">Septum formation initiator family protein</fullName>
    </submittedName>
</protein>
<dbReference type="EMBL" id="JAGEMK010000003">
    <property type="protein sequence ID" value="MBO1751965.1"/>
    <property type="molecule type" value="Genomic_DNA"/>
</dbReference>
<feature type="compositionally biased region" description="Acidic residues" evidence="1">
    <location>
        <begin position="201"/>
        <end position="218"/>
    </location>
</feature>
<gene>
    <name evidence="3" type="ORF">J4G33_09135</name>
</gene>
<keyword evidence="2" id="KW-0812">Transmembrane</keyword>
<feature type="transmembrane region" description="Helical" evidence="2">
    <location>
        <begin position="70"/>
        <end position="89"/>
    </location>
</feature>
<proteinExistence type="predicted"/>
<dbReference type="Pfam" id="PF04977">
    <property type="entry name" value="DivIC"/>
    <property type="match status" value="1"/>
</dbReference>
<dbReference type="InterPro" id="IPR007060">
    <property type="entry name" value="FtsL/DivIC"/>
</dbReference>
<feature type="compositionally biased region" description="Low complexity" evidence="1">
    <location>
        <begin position="16"/>
        <end position="33"/>
    </location>
</feature>
<evidence type="ECO:0000313" key="3">
    <source>
        <dbReference type="EMBL" id="MBO1751965.1"/>
    </source>
</evidence>
<feature type="compositionally biased region" description="Low complexity" evidence="1">
    <location>
        <begin position="43"/>
        <end position="53"/>
    </location>
</feature>
<accession>A0A939LSM8</accession>
<sequence length="244" mass="26058">MSRRPVAPQRARSGSGTPDPGRGPARGRGATAGEDQARRDTRPAQARRPAPHAAEPEGDEPRPARLARLLSIRALVLAVVLLVGFTLLFPTVRAYLGQRAELAALEQSVLDAEQHEKDLEAELARWDDPAYVQAQARARLSFVFPGETAYRVIDPEVVEEEVLAEGAPTGDDTGPTLPIDGSGTPWYTTIWSSVQIAGELDVVDPDAPAEEPADDDTDPAPQDQPAGDTDPADPSGTTDTEETE</sequence>
<evidence type="ECO:0000313" key="4">
    <source>
        <dbReference type="Proteomes" id="UP000664209"/>
    </source>
</evidence>
<dbReference type="AlphaFoldDB" id="A0A939LSM8"/>
<feature type="compositionally biased region" description="Low complexity" evidence="1">
    <location>
        <begin position="219"/>
        <end position="234"/>
    </location>
</feature>
<feature type="region of interest" description="Disordered" evidence="1">
    <location>
        <begin position="200"/>
        <end position="244"/>
    </location>
</feature>
<reference evidence="3" key="1">
    <citation type="submission" date="2021-03" db="EMBL/GenBank/DDBJ databases">
        <title>Actinotalea soli sp. nov., isolated from soil.</title>
        <authorList>
            <person name="Ping W."/>
            <person name="Zhang J."/>
        </authorList>
    </citation>
    <scope>NUCLEOTIDE SEQUENCE</scope>
    <source>
        <strain evidence="3">BY-33</strain>
    </source>
</reference>